<keyword evidence="5" id="KW-1185">Reference proteome</keyword>
<gene>
    <name evidence="4" type="ORF">J2S05_001294</name>
</gene>
<evidence type="ECO:0000256" key="2">
    <source>
        <dbReference type="SAM" id="SignalP"/>
    </source>
</evidence>
<dbReference type="RefSeq" id="WP_306980993.1">
    <property type="nucleotide sequence ID" value="NZ_JAUSUA010000001.1"/>
</dbReference>
<dbReference type="EMBL" id="JAUSUA010000001">
    <property type="protein sequence ID" value="MDQ0206520.1"/>
    <property type="molecule type" value="Genomic_DNA"/>
</dbReference>
<dbReference type="PROSITE" id="PS51257">
    <property type="entry name" value="PROKAR_LIPOPROTEIN"/>
    <property type="match status" value="1"/>
</dbReference>
<dbReference type="Proteomes" id="UP001225034">
    <property type="component" value="Unassembled WGS sequence"/>
</dbReference>
<evidence type="ECO:0000313" key="4">
    <source>
        <dbReference type="EMBL" id="MDQ0206520.1"/>
    </source>
</evidence>
<keyword evidence="2" id="KW-0732">Signal</keyword>
<comment type="caution">
    <text evidence="4">The sequence shown here is derived from an EMBL/GenBank/DDBJ whole genome shotgun (WGS) entry which is preliminary data.</text>
</comment>
<feature type="region of interest" description="Disordered" evidence="1">
    <location>
        <begin position="138"/>
        <end position="161"/>
    </location>
</feature>
<feature type="chain" id="PRO_5045409483" description="YtkA-like domain-containing protein" evidence="2">
    <location>
        <begin position="21"/>
        <end position="161"/>
    </location>
</feature>
<feature type="domain" description="YtkA-like" evidence="3">
    <location>
        <begin position="35"/>
        <end position="115"/>
    </location>
</feature>
<name>A0ABT9YGB5_9BACI</name>
<dbReference type="Pfam" id="PF13115">
    <property type="entry name" value="YtkA"/>
    <property type="match status" value="1"/>
</dbReference>
<proteinExistence type="predicted"/>
<evidence type="ECO:0000256" key="1">
    <source>
        <dbReference type="SAM" id="MobiDB-lite"/>
    </source>
</evidence>
<sequence>MKKALLVFSFVALFMIASCAIGQNQSDQRQLDTLDSLQADLSAPSETALHEMITLSVRVTFGDEAVTDAKDVDFEIWRNGERDSGSTIAAETSGSGVYTVETSFKEDGIYHVQAHVSLEDNDITSSQRVIAGDVSESDLEAAEQEFQQELDQEEAQESNSN</sequence>
<protein>
    <recommendedName>
        <fullName evidence="3">YtkA-like domain-containing protein</fullName>
    </recommendedName>
</protein>
<dbReference type="InterPro" id="IPR032693">
    <property type="entry name" value="YtkA-like_dom"/>
</dbReference>
<accession>A0ABT9YGB5</accession>
<evidence type="ECO:0000313" key="5">
    <source>
        <dbReference type="Proteomes" id="UP001225034"/>
    </source>
</evidence>
<evidence type="ECO:0000259" key="3">
    <source>
        <dbReference type="Pfam" id="PF13115"/>
    </source>
</evidence>
<reference evidence="4 5" key="1">
    <citation type="submission" date="2023-07" db="EMBL/GenBank/DDBJ databases">
        <title>Genomic Encyclopedia of Type Strains, Phase IV (KMG-IV): sequencing the most valuable type-strain genomes for metagenomic binning, comparative biology and taxonomic classification.</title>
        <authorList>
            <person name="Goeker M."/>
        </authorList>
    </citation>
    <scope>NUCLEOTIDE SEQUENCE [LARGE SCALE GENOMIC DNA]</scope>
    <source>
        <strain evidence="4 5">DSM 19154</strain>
    </source>
</reference>
<feature type="signal peptide" evidence="2">
    <location>
        <begin position="1"/>
        <end position="20"/>
    </location>
</feature>
<organism evidence="4 5">
    <name type="scientific">Alkalicoccobacillus murimartini</name>
    <dbReference type="NCBI Taxonomy" id="171685"/>
    <lineage>
        <taxon>Bacteria</taxon>
        <taxon>Bacillati</taxon>
        <taxon>Bacillota</taxon>
        <taxon>Bacilli</taxon>
        <taxon>Bacillales</taxon>
        <taxon>Bacillaceae</taxon>
        <taxon>Alkalicoccobacillus</taxon>
    </lineage>
</organism>